<evidence type="ECO:0000313" key="2">
    <source>
        <dbReference type="EMBL" id="MQS34746.1"/>
    </source>
</evidence>
<gene>
    <name evidence="2" type="ORF">FFZ77_03660</name>
</gene>
<protein>
    <recommendedName>
        <fullName evidence="1">Aminoglycoside phosphotransferase domain-containing protein</fullName>
    </recommendedName>
</protein>
<keyword evidence="3" id="KW-1185">Reference proteome</keyword>
<evidence type="ECO:0000259" key="1">
    <source>
        <dbReference type="Pfam" id="PF01636"/>
    </source>
</evidence>
<sequence length="386" mass="40734">MHTPVPSPTDVMTYASGWIEHTAAGLWPGATVRLGPHIPSVTAYVRRVEVDDRPLFAKVSLLGVSLASVLRGVCGDWATVKARQAAYATTPGGLLERETIQYGILHTARLGAPRIAGYADGVLFTEPVNGPTLTDLIGKQPHRTAELLATVVRELDSLGQPDARALATAAAIPERSVQATFARKFNGISAAACIALPGDAAPALQTVISRLLKLRGTITGSQRDVIFGDLKPEHVLFPDDDDAGGRPAFLDPGLSLGHPAMDLGKLISRLVLHVLAVPPQGAGVRAVVGGIGQLTDTTTHGMTSAVRADWLWQLVVLWLMDTVNIFTTYLTAPQGLPLPEHARAVIGQADTVCTMLERTSAALEAKAEGPALWRLALDHAATAAGR</sequence>
<dbReference type="InterPro" id="IPR011009">
    <property type="entry name" value="Kinase-like_dom_sf"/>
</dbReference>
<organism evidence="2 3">
    <name type="scientific">Streptomyces katsurahamanus</name>
    <dbReference type="NCBI Taxonomy" id="2577098"/>
    <lineage>
        <taxon>Bacteria</taxon>
        <taxon>Bacillati</taxon>
        <taxon>Actinomycetota</taxon>
        <taxon>Actinomycetes</taxon>
        <taxon>Kitasatosporales</taxon>
        <taxon>Streptomycetaceae</taxon>
        <taxon>Streptomyces</taxon>
    </lineage>
</organism>
<dbReference type="SUPFAM" id="SSF56112">
    <property type="entry name" value="Protein kinase-like (PK-like)"/>
    <property type="match status" value="1"/>
</dbReference>
<dbReference type="InterPro" id="IPR002575">
    <property type="entry name" value="Aminoglycoside_PTrfase"/>
</dbReference>
<dbReference type="EMBL" id="VDEQ01000034">
    <property type="protein sequence ID" value="MQS34746.1"/>
    <property type="molecule type" value="Genomic_DNA"/>
</dbReference>
<dbReference type="Pfam" id="PF01636">
    <property type="entry name" value="APH"/>
    <property type="match status" value="1"/>
</dbReference>
<proteinExistence type="predicted"/>
<dbReference type="RefSeq" id="WP_153480944.1">
    <property type="nucleotide sequence ID" value="NZ_VDEQ01000034.1"/>
</dbReference>
<name>A0ABW9NN52_9ACTN</name>
<dbReference type="Proteomes" id="UP000460558">
    <property type="component" value="Unassembled WGS sequence"/>
</dbReference>
<feature type="domain" description="Aminoglycoside phosphotransferase" evidence="1">
    <location>
        <begin position="106"/>
        <end position="268"/>
    </location>
</feature>
<accession>A0ABW9NN52</accession>
<dbReference type="Gene3D" id="3.90.1200.10">
    <property type="match status" value="1"/>
</dbReference>
<reference evidence="2 3" key="1">
    <citation type="submission" date="2019-06" db="EMBL/GenBank/DDBJ databases">
        <title>Comparative genomics and metabolomics analyses of clavulanic acid producing Streptomyces species provides insight into specialized metabolism and evolution of beta-lactam biosynthetic gene clusters.</title>
        <authorList>
            <person name="Moore M.A."/>
            <person name="Cruz-Morales P."/>
            <person name="Barona Gomez F."/>
            <person name="Kapil T."/>
        </authorList>
    </citation>
    <scope>NUCLEOTIDE SEQUENCE [LARGE SCALE GENOMIC DNA]</scope>
    <source>
        <strain evidence="2 3">T-272</strain>
    </source>
</reference>
<evidence type="ECO:0000313" key="3">
    <source>
        <dbReference type="Proteomes" id="UP000460558"/>
    </source>
</evidence>
<comment type="caution">
    <text evidence="2">The sequence shown here is derived from an EMBL/GenBank/DDBJ whole genome shotgun (WGS) entry which is preliminary data.</text>
</comment>